<dbReference type="Gene3D" id="3.40.50.1820">
    <property type="entry name" value="alpha/beta hydrolase"/>
    <property type="match status" value="2"/>
</dbReference>
<evidence type="ECO:0000313" key="5">
    <source>
        <dbReference type="EMBL" id="XAY07481.1"/>
    </source>
</evidence>
<organism evidence="5">
    <name type="scientific">Paraconexibacter sp. AEG42_29</name>
    <dbReference type="NCBI Taxonomy" id="2997339"/>
    <lineage>
        <taxon>Bacteria</taxon>
        <taxon>Bacillati</taxon>
        <taxon>Actinomycetota</taxon>
        <taxon>Thermoleophilia</taxon>
        <taxon>Solirubrobacterales</taxon>
        <taxon>Paraconexibacteraceae</taxon>
        <taxon>Paraconexibacter</taxon>
    </lineage>
</organism>
<proteinExistence type="inferred from homology"/>
<dbReference type="Pfam" id="PF02129">
    <property type="entry name" value="Peptidase_S15"/>
    <property type="match status" value="1"/>
</dbReference>
<reference evidence="5" key="1">
    <citation type="submission" date="2022-12" db="EMBL/GenBank/DDBJ databases">
        <title>Paraconexibacter alkalitolerans sp. nov. and Baekduia alba sp. nov., isolated from soil and emended description of the genera Paraconexibacter (Chun et al., 2020) and Baekduia (An et al., 2020).</title>
        <authorList>
            <person name="Vieira S."/>
            <person name="Huber K.J."/>
            <person name="Geppert A."/>
            <person name="Wolf J."/>
            <person name="Neumann-Schaal M."/>
            <person name="Muesken M."/>
            <person name="Overmann J."/>
        </authorList>
    </citation>
    <scope>NUCLEOTIDE SEQUENCE</scope>
    <source>
        <strain evidence="5">AEG42_29</strain>
    </source>
</reference>
<evidence type="ECO:0000259" key="4">
    <source>
        <dbReference type="SMART" id="SM00939"/>
    </source>
</evidence>
<dbReference type="EMBL" id="CP114014">
    <property type="protein sequence ID" value="XAY07481.1"/>
    <property type="molecule type" value="Genomic_DNA"/>
</dbReference>
<dbReference type="GO" id="GO:0008239">
    <property type="term" value="F:dipeptidyl-peptidase activity"/>
    <property type="evidence" value="ECO:0007669"/>
    <property type="project" value="InterPro"/>
</dbReference>
<dbReference type="InterPro" id="IPR008979">
    <property type="entry name" value="Galactose-bd-like_sf"/>
</dbReference>
<evidence type="ECO:0000256" key="2">
    <source>
        <dbReference type="ARBA" id="ARBA00022801"/>
    </source>
</evidence>
<dbReference type="SUPFAM" id="SSF49785">
    <property type="entry name" value="Galactose-binding domain-like"/>
    <property type="match status" value="1"/>
</dbReference>
<dbReference type="PANTHER" id="PTHR22946:SF9">
    <property type="entry name" value="POLYKETIDE TRANSFERASE AF380"/>
    <property type="match status" value="1"/>
</dbReference>
<gene>
    <name evidence="5" type="ORF">DSM112329_04364</name>
</gene>
<comment type="similarity">
    <text evidence="1">Belongs to the AB hydrolase superfamily.</text>
</comment>
<dbReference type="InterPro" id="IPR050261">
    <property type="entry name" value="FrsA_esterase"/>
</dbReference>
<dbReference type="InterPro" id="IPR000383">
    <property type="entry name" value="Xaa-Pro-like_dom"/>
</dbReference>
<dbReference type="InterPro" id="IPR013736">
    <property type="entry name" value="Xaa-Pro_dipept_C"/>
</dbReference>
<dbReference type="RefSeq" id="WP_354698674.1">
    <property type="nucleotide sequence ID" value="NZ_CP114014.1"/>
</dbReference>
<dbReference type="GO" id="GO:0052689">
    <property type="term" value="F:carboxylic ester hydrolase activity"/>
    <property type="evidence" value="ECO:0007669"/>
    <property type="project" value="UniProtKB-ARBA"/>
</dbReference>
<feature type="signal peptide" evidence="3">
    <location>
        <begin position="1"/>
        <end position="34"/>
    </location>
</feature>
<keyword evidence="2" id="KW-0378">Hydrolase</keyword>
<dbReference type="InterPro" id="IPR029058">
    <property type="entry name" value="AB_hydrolase_fold"/>
</dbReference>
<evidence type="ECO:0000256" key="3">
    <source>
        <dbReference type="SAM" id="SignalP"/>
    </source>
</evidence>
<protein>
    <recommendedName>
        <fullName evidence="4">Xaa-Pro dipeptidyl-peptidase C-terminal domain-containing protein</fullName>
    </recommendedName>
</protein>
<dbReference type="SMART" id="SM00939">
    <property type="entry name" value="PepX_C"/>
    <property type="match status" value="1"/>
</dbReference>
<name>A0AAU7B0F3_9ACTN</name>
<evidence type="ECO:0000256" key="1">
    <source>
        <dbReference type="ARBA" id="ARBA00008645"/>
    </source>
</evidence>
<feature type="chain" id="PRO_5043346863" description="Xaa-Pro dipeptidyl-peptidase C-terminal domain-containing protein" evidence="3">
    <location>
        <begin position="35"/>
        <end position="700"/>
    </location>
</feature>
<accession>A0AAU7B0F3</accession>
<dbReference type="Pfam" id="PF08530">
    <property type="entry name" value="PepX_C"/>
    <property type="match status" value="1"/>
</dbReference>
<dbReference type="AlphaFoldDB" id="A0AAU7B0F3"/>
<dbReference type="PANTHER" id="PTHR22946">
    <property type="entry name" value="DIENELACTONE HYDROLASE DOMAIN-CONTAINING PROTEIN-RELATED"/>
    <property type="match status" value="1"/>
</dbReference>
<dbReference type="SUPFAM" id="SSF53474">
    <property type="entry name" value="alpha/beta-Hydrolases"/>
    <property type="match status" value="1"/>
</dbReference>
<keyword evidence="3" id="KW-0732">Signal</keyword>
<feature type="domain" description="Xaa-Pro dipeptidyl-peptidase C-terminal" evidence="4">
    <location>
        <begin position="367"/>
        <end position="594"/>
    </location>
</feature>
<dbReference type="Gene3D" id="2.60.120.260">
    <property type="entry name" value="Galactose-binding domain-like"/>
    <property type="match status" value="1"/>
</dbReference>
<sequence>MRKQSVRPRRRLAGLLTACGLAGLALLPVAPAQAEEVSVKTLRFATVVGPDDDITCTVVADLYKPASATKARPAPAILTTNGFGGSKDDQAGFAKFYASQGYVVLSYSGLGFGGSGCKITLDDRDYDGKAGSQLITFLGGGKAATDGTTIDYVRRDAKGADGAAHEFDPRVGMLGGSYGGQIQFAIAGIDPRLDTIIPIITWNDLSYSLMPNNADTLRGRGVSSETPGVTKVLWGALFSVLGIVNGVSQVSVDPSRILPCPNFDDRVCTALVQAGVTGAPSDAQIAFLRHASVVSFIDKIRIPTMLVQGQGDTLFNLRESVATYQSLKAQGTPVKLTWEFGGHSGPAAPGEANVTKPETNYQGRLYLDWFDHYLKDSPKVPPLDFTFFRDWVTYQGNATPAYGRAPAYPAVASPTPLYLSGTDGLVADKAAVKDGAATLLTTAAGAPTSFTEASAIDQKTPVSDIPGTTVRFETPPLQADTDIVGVPSVDLRLIAPVQEPVGQIGGPTELALFFKLYDVAPDGTITLTHRVISPARFASPSLPVHVDLPGTVHRFPKGHRLVLAISGGDVAYRGNLIPGPVQIRTSPGSPGVLNLPIAQAGRDYGAVVGASVPPAARACRTRRVALHLRSTFRGRVRSAVVTVAGRRVATLTGARLTRSTPVALKPAKKARTVVVRIRMRLKSGRVATDVRRYKVCGTSR</sequence>
<dbReference type="KEGG" id="parq:DSM112329_04364"/>